<dbReference type="RefSeq" id="WP_161696493.1">
    <property type="nucleotide sequence ID" value="NZ_JAAAHS010000062.1"/>
</dbReference>
<sequence length="110" mass="12538">MDLSVFLFLTPDKPDREIEFSMDWEIEFSMDWDSPWPPQQELHFDGEGLYVATTVESVKDVLSYEGRATLLYLRALPSLSGAAHDAHLIAAKIEALPGITNVYVRDHERD</sequence>
<comment type="caution">
    <text evidence="1">The sequence shown here is derived from an EMBL/GenBank/DDBJ whole genome shotgun (WGS) entry which is preliminary data.</text>
</comment>
<organism evidence="1 2">
    <name type="scientific">Streptomyces boluensis</name>
    <dbReference type="NCBI Taxonomy" id="1775135"/>
    <lineage>
        <taxon>Bacteria</taxon>
        <taxon>Bacillati</taxon>
        <taxon>Actinomycetota</taxon>
        <taxon>Actinomycetes</taxon>
        <taxon>Kitasatosporales</taxon>
        <taxon>Streptomycetaceae</taxon>
        <taxon>Streptomyces</taxon>
    </lineage>
</organism>
<accession>A0A964UMW4</accession>
<dbReference type="Proteomes" id="UP000598297">
    <property type="component" value="Unassembled WGS sequence"/>
</dbReference>
<name>A0A964UMW4_9ACTN</name>
<protein>
    <submittedName>
        <fullName evidence="1">Uncharacterized protein</fullName>
    </submittedName>
</protein>
<keyword evidence="2" id="KW-1185">Reference proteome</keyword>
<reference evidence="1" key="1">
    <citation type="submission" date="2020-01" db="EMBL/GenBank/DDBJ databases">
        <title>Whole-genome analyses of novel actinobacteria.</title>
        <authorList>
            <person name="Sahin N."/>
        </authorList>
    </citation>
    <scope>NUCLEOTIDE SEQUENCE</scope>
    <source>
        <strain evidence="1">YC537</strain>
    </source>
</reference>
<evidence type="ECO:0000313" key="1">
    <source>
        <dbReference type="EMBL" id="NBE51986.1"/>
    </source>
</evidence>
<dbReference type="EMBL" id="JAAAHS010000062">
    <property type="protein sequence ID" value="NBE51986.1"/>
    <property type="molecule type" value="Genomic_DNA"/>
</dbReference>
<gene>
    <name evidence="1" type="ORF">GUY60_11230</name>
</gene>
<proteinExistence type="predicted"/>
<dbReference type="AlphaFoldDB" id="A0A964UMW4"/>
<evidence type="ECO:0000313" key="2">
    <source>
        <dbReference type="Proteomes" id="UP000598297"/>
    </source>
</evidence>